<dbReference type="Proteomes" id="UP000477083">
    <property type="component" value="Unassembled WGS sequence"/>
</dbReference>
<comment type="caution">
    <text evidence="2">The sequence shown here is derived from an EMBL/GenBank/DDBJ whole genome shotgun (WGS) entry which is preliminary data.</text>
</comment>
<dbReference type="SUPFAM" id="SSF55729">
    <property type="entry name" value="Acyl-CoA N-acyltransferases (Nat)"/>
    <property type="match status" value="1"/>
</dbReference>
<protein>
    <submittedName>
        <fullName evidence="2">GNAT family N-acetyltransferase</fullName>
    </submittedName>
</protein>
<evidence type="ECO:0000313" key="2">
    <source>
        <dbReference type="EMBL" id="MZQ88913.1"/>
    </source>
</evidence>
<dbReference type="Gene3D" id="3.40.630.30">
    <property type="match status" value="1"/>
</dbReference>
<dbReference type="OrthoDB" id="9797178at2"/>
<dbReference type="EMBL" id="WWNR01000004">
    <property type="protein sequence ID" value="MZQ88913.1"/>
    <property type="molecule type" value="Genomic_DNA"/>
</dbReference>
<name>A0A6L8VFA0_9RHOB</name>
<accession>A0A6L8VFA0</accession>
<sequence length="160" mass="17773">MELREVEERDHIFVSILLQTAFERPEESRLVEALRSAGDLALELVAEEEGQVMGHIAFARLTAPEGWWTLSPVCVMQSRQGRGLGGEIIRHGLELCRQRHAKAVVVVGGSAYYGRFGFSLKAAEYLTTPYAREYTLVYPIAPGTAGAHERLIYPEPFAGL</sequence>
<gene>
    <name evidence="2" type="ORF">GS660_07355</name>
</gene>
<dbReference type="Pfam" id="PF00583">
    <property type="entry name" value="Acetyltransf_1"/>
    <property type="match status" value="1"/>
</dbReference>
<dbReference type="CDD" id="cd04301">
    <property type="entry name" value="NAT_SF"/>
    <property type="match status" value="1"/>
</dbReference>
<dbReference type="PROSITE" id="PS51186">
    <property type="entry name" value="GNAT"/>
    <property type="match status" value="1"/>
</dbReference>
<dbReference type="InterPro" id="IPR000182">
    <property type="entry name" value="GNAT_dom"/>
</dbReference>
<dbReference type="RefSeq" id="WP_161345000.1">
    <property type="nucleotide sequence ID" value="NZ_BMGW01000004.1"/>
</dbReference>
<evidence type="ECO:0000313" key="3">
    <source>
        <dbReference type="Proteomes" id="UP000477083"/>
    </source>
</evidence>
<evidence type="ECO:0000259" key="1">
    <source>
        <dbReference type="PROSITE" id="PS51186"/>
    </source>
</evidence>
<reference evidence="2 3" key="1">
    <citation type="submission" date="2020-01" db="EMBL/GenBank/DDBJ databases">
        <title>Frigidibacter albus SP32T (=CGMCC 1.13995T).</title>
        <authorList>
            <person name="Liao X."/>
        </authorList>
    </citation>
    <scope>NUCLEOTIDE SEQUENCE [LARGE SCALE GENOMIC DNA]</scope>
    <source>
        <strain evidence="2 3">SP32</strain>
    </source>
</reference>
<dbReference type="InterPro" id="IPR016181">
    <property type="entry name" value="Acyl_CoA_acyltransferase"/>
</dbReference>
<organism evidence="2 3">
    <name type="scientific">Frigidibacter albus</name>
    <dbReference type="NCBI Taxonomy" id="1465486"/>
    <lineage>
        <taxon>Bacteria</taxon>
        <taxon>Pseudomonadati</taxon>
        <taxon>Pseudomonadota</taxon>
        <taxon>Alphaproteobacteria</taxon>
        <taxon>Rhodobacterales</taxon>
        <taxon>Paracoccaceae</taxon>
        <taxon>Frigidibacter</taxon>
    </lineage>
</organism>
<keyword evidence="3" id="KW-1185">Reference proteome</keyword>
<keyword evidence="2" id="KW-0808">Transferase</keyword>
<proteinExistence type="predicted"/>
<dbReference type="AlphaFoldDB" id="A0A6L8VFA0"/>
<feature type="domain" description="N-acetyltransferase" evidence="1">
    <location>
        <begin position="1"/>
        <end position="141"/>
    </location>
</feature>
<dbReference type="GO" id="GO:0016747">
    <property type="term" value="F:acyltransferase activity, transferring groups other than amino-acyl groups"/>
    <property type="evidence" value="ECO:0007669"/>
    <property type="project" value="InterPro"/>
</dbReference>